<feature type="transmembrane region" description="Helical" evidence="5">
    <location>
        <begin position="149"/>
        <end position="171"/>
    </location>
</feature>
<dbReference type="PANTHER" id="PTHR23501:SF43">
    <property type="entry name" value="MULTIDRUG TRANSPORTER, PUTATIVE (AFU_ORTHOLOGUE AFUA_6G03040)-RELATED"/>
    <property type="match status" value="1"/>
</dbReference>
<dbReference type="InterPro" id="IPR036259">
    <property type="entry name" value="MFS_trans_sf"/>
</dbReference>
<gene>
    <name evidence="7" type="ORF">AtubIFM56815_010313</name>
</gene>
<protein>
    <recommendedName>
        <fullName evidence="6">Major facilitator superfamily (MFS) profile domain-containing protein</fullName>
    </recommendedName>
</protein>
<keyword evidence="4 5" id="KW-0472">Membrane</keyword>
<feature type="domain" description="Major facilitator superfamily (MFS) profile" evidence="6">
    <location>
        <begin position="30"/>
        <end position="272"/>
    </location>
</feature>
<feature type="transmembrane region" description="Helical" evidence="5">
    <location>
        <begin position="32"/>
        <end position="55"/>
    </location>
</feature>
<keyword evidence="2 5" id="KW-0812">Transmembrane</keyword>
<dbReference type="PROSITE" id="PS50850">
    <property type="entry name" value="MFS"/>
    <property type="match status" value="1"/>
</dbReference>
<dbReference type="EMBL" id="BRPE01000007">
    <property type="protein sequence ID" value="GLA86063.1"/>
    <property type="molecule type" value="Genomic_DNA"/>
</dbReference>
<sequence>MGRYDAADTNVDSSDLEWDGQLKGARLLLGGIGLYVSFFLTGLESTIVSTSLVAITDDLRGFGRSSWIITSYLLTYAGFLMIWSRAGEIWGVKPMLLASLAIFTAFSGGCGGSRNLSELIIFRAFQGIGGAGVYSLVIFSLIRMVSKKHYATVTGLSGVVFSLGLVLGPLFGGAIAEHGNWRWVFLLNVPAGALSWALIFIALPTGFPYSARSRDSVLPSELLTRQSVLLRRVDVLGAFLVLATSVFLVAALQEGNYDFGWDSSSVIIFFVL</sequence>
<dbReference type="PANTHER" id="PTHR23501">
    <property type="entry name" value="MAJOR FACILITATOR SUPERFAMILY"/>
    <property type="match status" value="1"/>
</dbReference>
<dbReference type="SUPFAM" id="SSF103473">
    <property type="entry name" value="MFS general substrate transporter"/>
    <property type="match status" value="1"/>
</dbReference>
<evidence type="ECO:0000256" key="3">
    <source>
        <dbReference type="ARBA" id="ARBA00022989"/>
    </source>
</evidence>
<comment type="caution">
    <text evidence="7">The sequence shown here is derived from an EMBL/GenBank/DDBJ whole genome shotgun (WGS) entry which is preliminary data.</text>
</comment>
<feature type="transmembrane region" description="Helical" evidence="5">
    <location>
        <begin position="120"/>
        <end position="142"/>
    </location>
</feature>
<organism evidence="7 8">
    <name type="scientific">Aspergillus tubingensis</name>
    <dbReference type="NCBI Taxonomy" id="5068"/>
    <lineage>
        <taxon>Eukaryota</taxon>
        <taxon>Fungi</taxon>
        <taxon>Dikarya</taxon>
        <taxon>Ascomycota</taxon>
        <taxon>Pezizomycotina</taxon>
        <taxon>Eurotiomycetes</taxon>
        <taxon>Eurotiomycetidae</taxon>
        <taxon>Eurotiales</taxon>
        <taxon>Aspergillaceae</taxon>
        <taxon>Aspergillus</taxon>
        <taxon>Aspergillus subgen. Circumdati</taxon>
    </lineage>
</organism>
<feature type="transmembrane region" description="Helical" evidence="5">
    <location>
        <begin position="67"/>
        <end position="83"/>
    </location>
</feature>
<reference evidence="7" key="1">
    <citation type="submission" date="2022-07" db="EMBL/GenBank/DDBJ databases">
        <title>Taxonomy of Aspergillus series Nigri: significant species reduction supported by multi-species coalescent approaches.</title>
        <authorList>
            <person name="Bian C."/>
            <person name="Kusuya Y."/>
            <person name="Sklenar F."/>
            <person name="D'hooge E."/>
            <person name="Yaguchi T."/>
            <person name="Takahashi H."/>
            <person name="Hubka V."/>
        </authorList>
    </citation>
    <scope>NUCLEOTIDE SEQUENCE</scope>
    <source>
        <strain evidence="7">IFM 56815</strain>
    </source>
</reference>
<accession>A0A9W6AQJ9</accession>
<feature type="transmembrane region" description="Helical" evidence="5">
    <location>
        <begin position="95"/>
        <end position="114"/>
    </location>
</feature>
<dbReference type="GO" id="GO:0005886">
    <property type="term" value="C:plasma membrane"/>
    <property type="evidence" value="ECO:0007669"/>
    <property type="project" value="TreeGrafter"/>
</dbReference>
<evidence type="ECO:0000313" key="8">
    <source>
        <dbReference type="Proteomes" id="UP001144157"/>
    </source>
</evidence>
<evidence type="ECO:0000256" key="1">
    <source>
        <dbReference type="ARBA" id="ARBA00004141"/>
    </source>
</evidence>
<evidence type="ECO:0000313" key="7">
    <source>
        <dbReference type="EMBL" id="GLA86063.1"/>
    </source>
</evidence>
<evidence type="ECO:0000256" key="4">
    <source>
        <dbReference type="ARBA" id="ARBA00023136"/>
    </source>
</evidence>
<feature type="transmembrane region" description="Helical" evidence="5">
    <location>
        <begin position="183"/>
        <end position="203"/>
    </location>
</feature>
<dbReference type="InterPro" id="IPR020846">
    <property type="entry name" value="MFS_dom"/>
</dbReference>
<proteinExistence type="predicted"/>
<evidence type="ECO:0000259" key="6">
    <source>
        <dbReference type="PROSITE" id="PS50850"/>
    </source>
</evidence>
<evidence type="ECO:0000256" key="5">
    <source>
        <dbReference type="SAM" id="Phobius"/>
    </source>
</evidence>
<dbReference type="Gene3D" id="1.20.1720.10">
    <property type="entry name" value="Multidrug resistance protein D"/>
    <property type="match status" value="1"/>
</dbReference>
<evidence type="ECO:0000256" key="2">
    <source>
        <dbReference type="ARBA" id="ARBA00022692"/>
    </source>
</evidence>
<name>A0A9W6AQJ9_ASPTU</name>
<dbReference type="GO" id="GO:0022857">
    <property type="term" value="F:transmembrane transporter activity"/>
    <property type="evidence" value="ECO:0007669"/>
    <property type="project" value="InterPro"/>
</dbReference>
<dbReference type="InterPro" id="IPR011701">
    <property type="entry name" value="MFS"/>
</dbReference>
<comment type="subcellular location">
    <subcellularLocation>
        <location evidence="1">Membrane</location>
        <topology evidence="1">Multi-pass membrane protein</topology>
    </subcellularLocation>
</comment>
<dbReference type="Proteomes" id="UP001144157">
    <property type="component" value="Unassembled WGS sequence"/>
</dbReference>
<dbReference type="Pfam" id="PF07690">
    <property type="entry name" value="MFS_1"/>
    <property type="match status" value="1"/>
</dbReference>
<keyword evidence="3 5" id="KW-1133">Transmembrane helix</keyword>
<feature type="transmembrane region" description="Helical" evidence="5">
    <location>
        <begin position="233"/>
        <end position="252"/>
    </location>
</feature>
<dbReference type="AlphaFoldDB" id="A0A9W6AQJ9"/>
<dbReference type="PRINTS" id="PR01036">
    <property type="entry name" value="TCRTETB"/>
</dbReference>